<dbReference type="RefSeq" id="XP_012770607.1">
    <property type="nucleotide sequence ID" value="XM_012915153.1"/>
</dbReference>
<dbReference type="PANTHER" id="PTHR18976:SF34">
    <property type="entry name" value="LIPID-BINDING PROTEIN"/>
    <property type="match status" value="1"/>
</dbReference>
<protein>
    <recommendedName>
        <fullName evidence="5">C3H1-type domain-containing protein</fullName>
    </recommendedName>
</protein>
<accession>A0A061BLA8</accession>
<keyword evidence="3" id="KW-1133">Transmembrane helix</keyword>
<keyword evidence="3" id="KW-0812">Transmembrane</keyword>
<keyword evidence="3" id="KW-0472">Membrane</keyword>
<evidence type="ECO:0008006" key="5">
    <source>
        <dbReference type="Google" id="ProtNLM"/>
    </source>
</evidence>
<reference evidence="4" key="2">
    <citation type="submission" date="2014-06" db="EMBL/GenBank/DDBJ databases">
        <authorList>
            <person name="Aslett M."/>
            <person name="De Silva Nishadi"/>
        </authorList>
    </citation>
    <scope>NUCLEOTIDE SEQUENCE</scope>
    <source>
        <strain evidence="4">Bond</strain>
    </source>
</reference>
<dbReference type="PANTHER" id="PTHR18976">
    <property type="entry name" value="APOLIPOPROTEIN"/>
    <property type="match status" value="1"/>
</dbReference>
<dbReference type="OrthoDB" id="366975at2759"/>
<feature type="transmembrane region" description="Helical" evidence="3">
    <location>
        <begin position="1864"/>
        <end position="1887"/>
    </location>
</feature>
<reference evidence="4" key="1">
    <citation type="journal article" date="2014" name="Nucleic Acids Res.">
        <title>The evolutionary dynamics of variant antigen genes in Babesia reveal a history of genomic innovation underlying host-parasite interaction.</title>
        <authorList>
            <person name="Jackson A.P."/>
            <person name="Otto T.D."/>
            <person name="Darby A."/>
            <person name="Ramaprasad A."/>
            <person name="Xia D."/>
            <person name="Echaide I.E."/>
            <person name="Farber M."/>
            <person name="Gahlot S."/>
            <person name="Gamble J."/>
            <person name="Gupta D."/>
            <person name="Gupta Y."/>
            <person name="Jackson L."/>
            <person name="Malandrin L."/>
            <person name="Malas T.B."/>
            <person name="Moussa E."/>
            <person name="Nair M."/>
            <person name="Reid AJ."/>
            <person name="Sanders M."/>
            <person name="Sharma J."/>
            <person name="Tracey A."/>
            <person name="Quail M.A."/>
            <person name="Weir W."/>
            <person name="Wastling J.M."/>
            <person name="Hall N."/>
            <person name="Willadsen P."/>
            <person name="Lingelbach K."/>
            <person name="Shiels B."/>
            <person name="Tait A."/>
            <person name="Berriman M."/>
            <person name="Allred D.R."/>
            <person name="Pain A."/>
        </authorList>
    </citation>
    <scope>NUCLEOTIDE SEQUENCE</scope>
    <source>
        <strain evidence="4">Bond</strain>
    </source>
</reference>
<dbReference type="InterPro" id="IPR050163">
    <property type="entry name" value="Apolipoprotein_A1/A4/E"/>
</dbReference>
<organism evidence="4">
    <name type="scientific">Babesia bigemina</name>
    <dbReference type="NCBI Taxonomy" id="5866"/>
    <lineage>
        <taxon>Eukaryota</taxon>
        <taxon>Sar</taxon>
        <taxon>Alveolata</taxon>
        <taxon>Apicomplexa</taxon>
        <taxon>Aconoidasida</taxon>
        <taxon>Piroplasmida</taxon>
        <taxon>Babesiidae</taxon>
        <taxon>Babesia</taxon>
    </lineage>
</organism>
<dbReference type="EMBL" id="LK055102">
    <property type="protein sequence ID" value="CDR71660.1"/>
    <property type="molecule type" value="Genomic_DNA"/>
</dbReference>
<feature type="coiled-coil region" evidence="1">
    <location>
        <begin position="474"/>
        <end position="505"/>
    </location>
</feature>
<dbReference type="VEuPathDB" id="PiroplasmaDB:BBBOND_0003180"/>
<dbReference type="KEGG" id="bbig:BBBOND_0003180"/>
<evidence type="ECO:0000313" key="4">
    <source>
        <dbReference type="EMBL" id="CDR71660.1"/>
    </source>
</evidence>
<gene>
    <name evidence="4" type="ORF">BBBOND_0003180</name>
</gene>
<name>A0A061BLA8_BABBI</name>
<evidence type="ECO:0000256" key="1">
    <source>
        <dbReference type="SAM" id="Coils"/>
    </source>
</evidence>
<evidence type="ECO:0000256" key="3">
    <source>
        <dbReference type="SAM" id="Phobius"/>
    </source>
</evidence>
<feature type="region of interest" description="Disordered" evidence="2">
    <location>
        <begin position="93"/>
        <end position="115"/>
    </location>
</feature>
<sequence>MSRRSVEEKIVQLGHLAGKLGGFVGESDSVNKAVKNAIIAVINSNEELKNEYSSHVTTLSESVKSADQAVGTVEIEQLSQRVSQEITLITQRINSPKNLPNNLPPSPSPSADSAELQPKLEALRKVEKLCGFYENLNTKQNDPKKLLDNLCSGLEKFLGFNSDSKGYDGSGIVYSDLDRLCDGVMAFLSGVLSNIKEHLGQHKDIIQPVIDTLNTNKHGGKKGFNEAIGSVVEGVGRYNKAVEQSNTSIKTPIRNLYSYLKPEKGELTIGLNALQVTEQPGQHVVDQAERLVATTLQKSKQFDSELKRVETHINDLNANCKTLVNHARKNVSYETKRLEELSKSGKTSMTDMERKITDTCQTLKEAIKSGITAEVEILVRDLKKKVFDILMQLKDINEKLKEYVRNLDQWMLKANAVASEAADEAKFINGRRPGFEDQNAIKKIVRELNERSGVLCRYIDDVKEEFNTKVKAALQQVKDMDGKLKEDLKKVKDEVGKKVKEIKEAIGYLYNKVTGTLGPVSNEKTIEEIMKHIKGQVEIIKQKVGSEDTPNKNDPLSIDYNWDALKTKIMDRVSEIYDKKGIGNMNYLGNIEKGVATYAALFNDARVGNGLEKTVGGWVEGIVMSHAVQSLLKEYFDQNKTSGYFDGSLKNDIPGALRRYVTPNLMLSVKEAVRTIKPSHNFYTASTVNEKLIYIREYLGQLSNDVMRKEGEIVSAVAGFVELQKDVVQYGRGITQRKFFLTSAVRVVLSALKHTAEKIAEQLQNFTDDGAIGLGSRVKASILTVNQIGGEFETIGNSLGAKIQAALDGVKPSIKNLHYNVDKSVELSAREGVPNDAKAVDTAIKGVTEELEKKLIANGDTVTLDKDTTFAQYNGFVDQTKVGGEPDALEGTLPTKIKEIGTYADTGFSVDPTREALEKWSENLANNLKSLLTAFAKSGTFIQEKLNTLTKETIGKDLKQIKEKLSELQKELESGPIQKATVFSDEAQKLQQKCIQSLHVHVEAKIKQANSDVTTEARKQYLCAVKSLLTVFSNKVKSELNAVLRDINNDLNIGHKKFMSTFGETFVKSVNDIDAVNANDFAAEKSPLSVSADLLNTAVRTLFSELEKQKDFAPDFKRIASTQAAARKLLYNLTKSRQFDHVFSLDLDELKTVLAQCLPQKFGDGKCPLLLEALLKGFMPLVEELEKQYVGRYSGRVYDVSDERSYAKVFITCFYTLHKTLNKLNKGCMNGGPWNDKPCCEKGKRGENPFGQFMIQCGFRIAKDADSKDGELKHPSDKFTSKAIHDKLLDSKFIDPELRTHLIKCESNIHNKPDQFDIFDLLDCTLHHFDRYNELCHIPTASSTKVPSSIYDMLIWFCSLPYSAVYPTLLRDTISDLLTDKAKQKPQAHDGLEFTFIDPASQSLAAYPKSIPYSEVVSALEHLCSKSHDVLTCIVGYGDAYSTYGSDYCNNSFGFKYPSSGEDCLQMITDLLRRLLHCLRYLHKQCGVTAKHNGWSDCRFGKDVKSAKWECKDHSTDEPNCQANDKATCQATCQAKSPLQSYLTDCLYGHLPHQLTSVGCKSTCKSCPGSSPGMPCLTPLGFSGFSGSTRKGTDLCEVLDAFFSNDYLSSLFTLAPRPPETLPEHIGFALSLAAALNAGQPVRKPAQESFSDAFEKSIKGATISLYENPSNYTAAVKNAYKNTQSHEGHSHPPATEADVYTLMFPSTCLRSSDDRLYCAPYLYTLGMDTHHYLAYQHTNLYLSWTMYLPWTFYSYLRSLLEAFKNVSCQEWECSKCMHRGKCKKGQHGVDYNCQCKGIIECRGVSSAFHKYGFTFGDPAILSEVEGKRYCHNFYNQLVNVLKSNCFAKLFDKCDEFLWIIRQPFTYLVLALWSLSLFYLLCVMVGRLDVLHIKSHLRSPSSHRITAQSLLAAAQVGRLAKISYLQP</sequence>
<dbReference type="GeneID" id="24561881"/>
<keyword evidence="1" id="KW-0175">Coiled coil</keyword>
<proteinExistence type="predicted"/>
<evidence type="ECO:0000256" key="2">
    <source>
        <dbReference type="SAM" id="MobiDB-lite"/>
    </source>
</evidence>